<feature type="chain" id="PRO_5042982901" evidence="1">
    <location>
        <begin position="25"/>
        <end position="384"/>
    </location>
</feature>
<comment type="caution">
    <text evidence="2">The sequence shown here is derived from an EMBL/GenBank/DDBJ whole genome shotgun (WGS) entry which is preliminary data.</text>
</comment>
<sequence length="384" mass="40530">MAIWKLPPSLLAIVALSYLNPTVATTSVASSSADVGAYIVSGLGGATSVTSSTADSDLARAQQQAASCSAEYEAFASSYTSYERYQGHNTTVKTTFVYTITSSVAPPSRTATSLTTLCDGYARVVGRAPIYNASASLVTSAQTYNYTASASPTTYPGPSPTCKQTDGCNPWMRAISRPPSSYELRPPVSACCLGGFGKEMSRSQGTVAPDDCDLLWSSWSSGYSLVKTATTGYSYPLPPSCTFAGLEPTCDACQIVAASARLLYWPVTTVPGSGDLCNKTAETITATPTGPPRTFVTSGITITSPTVGVSFGGMSRIDGCGTTIKDTIIPVRPEEIATVRGYHSFFSHWQFNFADLNYICTSNASSEIPMEERDDCKQTDGCKP</sequence>
<dbReference type="EMBL" id="JAVRQU010000006">
    <property type="protein sequence ID" value="KAK5701756.1"/>
    <property type="molecule type" value="Genomic_DNA"/>
</dbReference>
<keyword evidence="1" id="KW-0732">Signal</keyword>
<gene>
    <name evidence="2" type="ORF">LTR97_004574</name>
</gene>
<name>A0AAN7ZP20_9PEZI</name>
<evidence type="ECO:0000313" key="2">
    <source>
        <dbReference type="EMBL" id="KAK5701756.1"/>
    </source>
</evidence>
<evidence type="ECO:0000313" key="3">
    <source>
        <dbReference type="Proteomes" id="UP001310594"/>
    </source>
</evidence>
<dbReference type="Proteomes" id="UP001310594">
    <property type="component" value="Unassembled WGS sequence"/>
</dbReference>
<feature type="signal peptide" evidence="1">
    <location>
        <begin position="1"/>
        <end position="24"/>
    </location>
</feature>
<accession>A0AAN7ZP20</accession>
<reference evidence="2" key="1">
    <citation type="submission" date="2023-08" db="EMBL/GenBank/DDBJ databases">
        <title>Black Yeasts Isolated from many extreme environments.</title>
        <authorList>
            <person name="Coleine C."/>
            <person name="Stajich J.E."/>
            <person name="Selbmann L."/>
        </authorList>
    </citation>
    <scope>NUCLEOTIDE SEQUENCE</scope>
    <source>
        <strain evidence="2">CCFEE 5810</strain>
    </source>
</reference>
<proteinExistence type="predicted"/>
<evidence type="ECO:0000256" key="1">
    <source>
        <dbReference type="SAM" id="SignalP"/>
    </source>
</evidence>
<organism evidence="2 3">
    <name type="scientific">Elasticomyces elasticus</name>
    <dbReference type="NCBI Taxonomy" id="574655"/>
    <lineage>
        <taxon>Eukaryota</taxon>
        <taxon>Fungi</taxon>
        <taxon>Dikarya</taxon>
        <taxon>Ascomycota</taxon>
        <taxon>Pezizomycotina</taxon>
        <taxon>Dothideomycetes</taxon>
        <taxon>Dothideomycetidae</taxon>
        <taxon>Mycosphaerellales</taxon>
        <taxon>Teratosphaeriaceae</taxon>
        <taxon>Elasticomyces</taxon>
    </lineage>
</organism>
<protein>
    <submittedName>
        <fullName evidence="2">Uncharacterized protein</fullName>
    </submittedName>
</protein>
<dbReference type="AlphaFoldDB" id="A0AAN7ZP20"/>